<dbReference type="EMBL" id="AYKW01000012">
    <property type="protein sequence ID" value="PIL31349.1"/>
    <property type="molecule type" value="Genomic_DNA"/>
</dbReference>
<evidence type="ECO:0000313" key="4">
    <source>
        <dbReference type="Proteomes" id="UP000230002"/>
    </source>
</evidence>
<keyword evidence="4" id="KW-1185">Reference proteome</keyword>
<dbReference type="OrthoDB" id="4951845at2759"/>
<protein>
    <recommendedName>
        <fullName evidence="2">GST N-terminal domain-containing protein</fullName>
    </recommendedName>
</protein>
<dbReference type="SUPFAM" id="SSF47616">
    <property type="entry name" value="GST C-terminal domain-like"/>
    <property type="match status" value="1"/>
</dbReference>
<dbReference type="InterPro" id="IPR054416">
    <property type="entry name" value="GST_UstS-like_C"/>
</dbReference>
<evidence type="ECO:0000259" key="2">
    <source>
        <dbReference type="PROSITE" id="PS50404"/>
    </source>
</evidence>
<dbReference type="Gene3D" id="3.40.30.10">
    <property type="entry name" value="Glutaredoxin"/>
    <property type="match status" value="1"/>
</dbReference>
<comment type="caution">
    <text evidence="3">The sequence shown here is derived from an EMBL/GenBank/DDBJ whole genome shotgun (WGS) entry which is preliminary data.</text>
</comment>
<dbReference type="Gene3D" id="1.20.1050.10">
    <property type="match status" value="1"/>
</dbReference>
<name>A0A2G8SC66_9APHY</name>
<dbReference type="InterPro" id="IPR036249">
    <property type="entry name" value="Thioredoxin-like_sf"/>
</dbReference>
<dbReference type="Pfam" id="PF13409">
    <property type="entry name" value="GST_N_2"/>
    <property type="match status" value="1"/>
</dbReference>
<dbReference type="STRING" id="1077348.A0A2G8SC66"/>
<sequence length="254" mass="28186">MPTEPIVFYDLPSKVKGTSWSGNTLKIKFTLEYKRLPYKTVFVEFPDIARVSREIGASPTGTWPDGSPKYTVPAIYDPSTKTAVADSMVIARYLDATYPDTPRAIPEGTEAFHETTMVAIRTVIGPHSGPLVMTLVPPLLSPDSGAYYSARVESMLGESLMKELSVVGSAAREERWMTLESAMGKLAQWIEVDGKKRKFFMGDMPCFADFIVGAGLVAMKRVLGEDGKEWRRVAQWHGGRWARLVAALEELFVQ</sequence>
<dbReference type="SUPFAM" id="SSF52833">
    <property type="entry name" value="Thioredoxin-like"/>
    <property type="match status" value="1"/>
</dbReference>
<dbReference type="AlphaFoldDB" id="A0A2G8SC66"/>
<proteinExistence type="inferred from homology"/>
<gene>
    <name evidence="3" type="ORF">GSI_06047</name>
</gene>
<organism evidence="3 4">
    <name type="scientific">Ganoderma sinense ZZ0214-1</name>
    <dbReference type="NCBI Taxonomy" id="1077348"/>
    <lineage>
        <taxon>Eukaryota</taxon>
        <taxon>Fungi</taxon>
        <taxon>Dikarya</taxon>
        <taxon>Basidiomycota</taxon>
        <taxon>Agaricomycotina</taxon>
        <taxon>Agaricomycetes</taxon>
        <taxon>Polyporales</taxon>
        <taxon>Polyporaceae</taxon>
        <taxon>Ganoderma</taxon>
    </lineage>
</organism>
<dbReference type="Proteomes" id="UP000230002">
    <property type="component" value="Unassembled WGS sequence"/>
</dbReference>
<dbReference type="PANTHER" id="PTHR44051">
    <property type="entry name" value="GLUTATHIONE S-TRANSFERASE-RELATED"/>
    <property type="match status" value="1"/>
</dbReference>
<accession>A0A2G8SC66</accession>
<dbReference type="InterPro" id="IPR004045">
    <property type="entry name" value="Glutathione_S-Trfase_N"/>
</dbReference>
<dbReference type="Pfam" id="PF22041">
    <property type="entry name" value="GST_C_7"/>
    <property type="match status" value="1"/>
</dbReference>
<dbReference type="PROSITE" id="PS50404">
    <property type="entry name" value="GST_NTER"/>
    <property type="match status" value="1"/>
</dbReference>
<feature type="domain" description="GST N-terminal" evidence="2">
    <location>
        <begin position="11"/>
        <end position="102"/>
    </location>
</feature>
<reference evidence="3 4" key="1">
    <citation type="journal article" date="2015" name="Sci. Rep.">
        <title>Chromosome-level genome map provides insights into diverse defense mechanisms in the medicinal fungus Ganoderma sinense.</title>
        <authorList>
            <person name="Zhu Y."/>
            <person name="Xu J."/>
            <person name="Sun C."/>
            <person name="Zhou S."/>
            <person name="Xu H."/>
            <person name="Nelson D.R."/>
            <person name="Qian J."/>
            <person name="Song J."/>
            <person name="Luo H."/>
            <person name="Xiang L."/>
            <person name="Li Y."/>
            <person name="Xu Z."/>
            <person name="Ji A."/>
            <person name="Wang L."/>
            <person name="Lu S."/>
            <person name="Hayward A."/>
            <person name="Sun W."/>
            <person name="Li X."/>
            <person name="Schwartz D.C."/>
            <person name="Wang Y."/>
            <person name="Chen S."/>
        </authorList>
    </citation>
    <scope>NUCLEOTIDE SEQUENCE [LARGE SCALE GENOMIC DNA]</scope>
    <source>
        <strain evidence="3 4">ZZ0214-1</strain>
    </source>
</reference>
<comment type="similarity">
    <text evidence="1">Belongs to the GST superfamily.</text>
</comment>
<evidence type="ECO:0000313" key="3">
    <source>
        <dbReference type="EMBL" id="PIL31349.1"/>
    </source>
</evidence>
<evidence type="ECO:0000256" key="1">
    <source>
        <dbReference type="ARBA" id="ARBA00007409"/>
    </source>
</evidence>
<dbReference type="InterPro" id="IPR036282">
    <property type="entry name" value="Glutathione-S-Trfase_C_sf"/>
</dbReference>
<dbReference type="PANTHER" id="PTHR44051:SF8">
    <property type="entry name" value="GLUTATHIONE S-TRANSFERASE GSTA"/>
    <property type="match status" value="1"/>
</dbReference>